<dbReference type="RefSeq" id="WP_122915801.1">
    <property type="nucleotide sequence ID" value="NZ_RHHT01000091.1"/>
</dbReference>
<dbReference type="Pfam" id="PF18573">
    <property type="entry name" value="BclA_C"/>
    <property type="match status" value="1"/>
</dbReference>
<dbReference type="Pfam" id="PF26595">
    <property type="entry name" value="A_ENA"/>
    <property type="match status" value="1"/>
</dbReference>
<dbReference type="Gene3D" id="2.60.120.40">
    <property type="match status" value="1"/>
</dbReference>
<dbReference type="SUPFAM" id="SSF49842">
    <property type="entry name" value="TNF-like"/>
    <property type="match status" value="1"/>
</dbReference>
<sequence length="274" mass="29705">MSIPGIPNIDPKITITRDDAVNLLLSAMAMEQLSLTQILAVEGDKIKFALGTLPGAGYESEVTMDELMTIDTSVKETLNTAIRLEMLLQSRLETLLQLPERSEERGPVKLFSGVVETGPSEEDEEEEIHIAREDFGASELEPVMAINGFGANTRGAILRVVKEGIPIPLSDNQVLQGIFTDEEHTAFTVPVDGNYLITYVIQFTEPLPIHARIMINEEPYIPTVIASSGEQFSFTNTVLASLAAGDEIALQVYGFDGEAVLQTGAGATLTIVKL</sequence>
<evidence type="ECO:0000313" key="2">
    <source>
        <dbReference type="EMBL" id="RNB67466.1"/>
    </source>
</evidence>
<dbReference type="AlphaFoldDB" id="A0A3M8BVP6"/>
<dbReference type="InterPro" id="IPR008983">
    <property type="entry name" value="Tumour_necrosis_fac-like_dom"/>
</dbReference>
<gene>
    <name evidence="2" type="ORF">EDM58_25305</name>
</gene>
<dbReference type="Proteomes" id="UP000281915">
    <property type="component" value="Unassembled WGS sequence"/>
</dbReference>
<accession>A0A3M8BVP6</accession>
<proteinExistence type="predicted"/>
<protein>
    <recommendedName>
        <fullName evidence="1">BclA C-terminal domain-containing protein</fullName>
    </recommendedName>
</protein>
<organism evidence="2 3">
    <name type="scientific">Brevibacillus panacihumi</name>
    <dbReference type="NCBI Taxonomy" id="497735"/>
    <lineage>
        <taxon>Bacteria</taxon>
        <taxon>Bacillati</taxon>
        <taxon>Bacillota</taxon>
        <taxon>Bacilli</taxon>
        <taxon>Bacillales</taxon>
        <taxon>Paenibacillaceae</taxon>
        <taxon>Brevibacillus</taxon>
    </lineage>
</organism>
<dbReference type="InterPro" id="IPR058705">
    <property type="entry name" value="A_ENA"/>
</dbReference>
<dbReference type="EMBL" id="RHHT01000091">
    <property type="protein sequence ID" value="RNB67466.1"/>
    <property type="molecule type" value="Genomic_DNA"/>
</dbReference>
<comment type="caution">
    <text evidence="2">The sequence shown here is derived from an EMBL/GenBank/DDBJ whole genome shotgun (WGS) entry which is preliminary data.</text>
</comment>
<feature type="domain" description="BclA C-terminal" evidence="1">
    <location>
        <begin position="150"/>
        <end position="274"/>
    </location>
</feature>
<evidence type="ECO:0000259" key="1">
    <source>
        <dbReference type="Pfam" id="PF18573"/>
    </source>
</evidence>
<reference evidence="2 3" key="1">
    <citation type="submission" date="2018-10" db="EMBL/GenBank/DDBJ databases">
        <title>Phylogenomics of Brevibacillus.</title>
        <authorList>
            <person name="Dunlap C."/>
        </authorList>
    </citation>
    <scope>NUCLEOTIDE SEQUENCE [LARGE SCALE GENOMIC DNA]</scope>
    <source>
        <strain evidence="2 3">JCM 15085</strain>
    </source>
</reference>
<name>A0A3M8BVP6_9BACL</name>
<evidence type="ECO:0000313" key="3">
    <source>
        <dbReference type="Proteomes" id="UP000281915"/>
    </source>
</evidence>
<dbReference type="InterPro" id="IPR041415">
    <property type="entry name" value="BclA_C"/>
</dbReference>